<name>A0ABV7DRU7_9RHOB</name>
<feature type="signal peptide" evidence="1">
    <location>
        <begin position="1"/>
        <end position="18"/>
    </location>
</feature>
<comment type="caution">
    <text evidence="2">The sequence shown here is derived from an EMBL/GenBank/DDBJ whole genome shotgun (WGS) entry which is preliminary data.</text>
</comment>
<keyword evidence="3" id="KW-1185">Reference proteome</keyword>
<gene>
    <name evidence="2" type="ORF">ACFOD6_04515</name>
</gene>
<dbReference type="Proteomes" id="UP001595445">
    <property type="component" value="Unassembled WGS sequence"/>
</dbReference>
<sequence>MTRILHALPLLFLLPAEAQTLPVNDYPTEARADYVFGCMAANGQTPDALRRCSCAIDVIATILPYDAYVSAETVLAMRQTSGERSTLFRDTAPANGFVADLRRAEAEAEILCF</sequence>
<evidence type="ECO:0000256" key="1">
    <source>
        <dbReference type="SAM" id="SignalP"/>
    </source>
</evidence>
<feature type="chain" id="PRO_5047380995" description="Rap1a immunity protein domain-containing protein" evidence="1">
    <location>
        <begin position="19"/>
        <end position="113"/>
    </location>
</feature>
<dbReference type="EMBL" id="JBHRSM010000009">
    <property type="protein sequence ID" value="MFC3085309.1"/>
    <property type="molecule type" value="Genomic_DNA"/>
</dbReference>
<reference evidence="3" key="1">
    <citation type="journal article" date="2019" name="Int. J. Syst. Evol. Microbiol.">
        <title>The Global Catalogue of Microorganisms (GCM) 10K type strain sequencing project: providing services to taxonomists for standard genome sequencing and annotation.</title>
        <authorList>
            <consortium name="The Broad Institute Genomics Platform"/>
            <consortium name="The Broad Institute Genome Sequencing Center for Infectious Disease"/>
            <person name="Wu L."/>
            <person name="Ma J."/>
        </authorList>
    </citation>
    <scope>NUCLEOTIDE SEQUENCE [LARGE SCALE GENOMIC DNA]</scope>
    <source>
        <strain evidence="3">KCTC 62102</strain>
    </source>
</reference>
<evidence type="ECO:0008006" key="4">
    <source>
        <dbReference type="Google" id="ProtNLM"/>
    </source>
</evidence>
<accession>A0ABV7DRU7</accession>
<protein>
    <recommendedName>
        <fullName evidence="4">Rap1a immunity protein domain-containing protein</fullName>
    </recommendedName>
</protein>
<proteinExistence type="predicted"/>
<evidence type="ECO:0000313" key="3">
    <source>
        <dbReference type="Proteomes" id="UP001595445"/>
    </source>
</evidence>
<evidence type="ECO:0000313" key="2">
    <source>
        <dbReference type="EMBL" id="MFC3085309.1"/>
    </source>
</evidence>
<keyword evidence="1" id="KW-0732">Signal</keyword>
<dbReference type="RefSeq" id="WP_197647323.1">
    <property type="nucleotide sequence ID" value="NZ_JAEACP010000026.1"/>
</dbReference>
<organism evidence="2 3">
    <name type="scientific">Tabrizicola soli</name>
    <dbReference type="NCBI Taxonomy" id="2185115"/>
    <lineage>
        <taxon>Bacteria</taxon>
        <taxon>Pseudomonadati</taxon>
        <taxon>Pseudomonadota</taxon>
        <taxon>Alphaproteobacteria</taxon>
        <taxon>Rhodobacterales</taxon>
        <taxon>Paracoccaceae</taxon>
        <taxon>Tabrizicola</taxon>
    </lineage>
</organism>